<evidence type="ECO:0000313" key="2">
    <source>
        <dbReference type="Proteomes" id="UP000646749"/>
    </source>
</evidence>
<evidence type="ECO:0008006" key="3">
    <source>
        <dbReference type="Google" id="ProtNLM"/>
    </source>
</evidence>
<evidence type="ECO:0000313" key="1">
    <source>
        <dbReference type="EMBL" id="GIG85116.1"/>
    </source>
</evidence>
<proteinExistence type="predicted"/>
<sequence>MAKLGAIPGAVVVHTTSDGEIPPTSSYDVINSPASRISVLQDLGYELADLDLGEGWLIFEESSAERLAREFLIPWFAPRLLRLRTLAASGTSRLEPIMQDFRELFLFAHLEPMYRGRAWVIADGDRSGIAVIETLRRNFSGWPADRFINLNRTDFEMYYPSCFKDDAERALSEKDKRKRREAKRVLLNAVLAWIVEDEQVAKEAFADSAREVIDRLRAIESALLGLGRVSGGAVDRTTAISRSTESLRLRAGPAERLA</sequence>
<organism evidence="1 2">
    <name type="scientific">Plantactinospora endophytica</name>
    <dbReference type="NCBI Taxonomy" id="673535"/>
    <lineage>
        <taxon>Bacteria</taxon>
        <taxon>Bacillati</taxon>
        <taxon>Actinomycetota</taxon>
        <taxon>Actinomycetes</taxon>
        <taxon>Micromonosporales</taxon>
        <taxon>Micromonosporaceae</taxon>
        <taxon>Plantactinospora</taxon>
    </lineage>
</organism>
<reference evidence="1 2" key="1">
    <citation type="submission" date="2021-01" db="EMBL/GenBank/DDBJ databases">
        <title>Whole genome shotgun sequence of Plantactinospora endophytica NBRC 110450.</title>
        <authorList>
            <person name="Komaki H."/>
            <person name="Tamura T."/>
        </authorList>
    </citation>
    <scope>NUCLEOTIDE SEQUENCE [LARGE SCALE GENOMIC DNA]</scope>
    <source>
        <strain evidence="1 2">NBRC 110450</strain>
    </source>
</reference>
<accession>A0ABQ4DRP1</accession>
<keyword evidence="2" id="KW-1185">Reference proteome</keyword>
<comment type="caution">
    <text evidence="1">The sequence shown here is derived from an EMBL/GenBank/DDBJ whole genome shotgun (WGS) entry which is preliminary data.</text>
</comment>
<dbReference type="Proteomes" id="UP000646749">
    <property type="component" value="Unassembled WGS sequence"/>
</dbReference>
<protein>
    <recommendedName>
        <fullName evidence="3">DUF2399 domain-containing protein</fullName>
    </recommendedName>
</protein>
<dbReference type="EMBL" id="BONW01000001">
    <property type="protein sequence ID" value="GIG85116.1"/>
    <property type="molecule type" value="Genomic_DNA"/>
</dbReference>
<name>A0ABQ4DRP1_9ACTN</name>
<gene>
    <name evidence="1" type="ORF">Pen02_00520</name>
</gene>